<dbReference type="SUPFAM" id="SSF54991">
    <property type="entry name" value="Anticodon-binding domain of PheRS"/>
    <property type="match status" value="1"/>
</dbReference>
<evidence type="ECO:0000256" key="12">
    <source>
        <dbReference type="ARBA" id="ARBA00023146"/>
    </source>
</evidence>
<dbReference type="EC" id="6.1.1.20" evidence="4"/>
<evidence type="ECO:0000256" key="16">
    <source>
        <dbReference type="ARBA" id="ARBA00073229"/>
    </source>
</evidence>
<dbReference type="Proteomes" id="UP000001595">
    <property type="component" value="Chromosome 6"/>
</dbReference>
<dbReference type="GO" id="GO:0005524">
    <property type="term" value="F:ATP binding"/>
    <property type="evidence" value="ECO:0007669"/>
    <property type="project" value="UniProtKB-KW"/>
</dbReference>
<dbReference type="PANTHER" id="PTHR11538:SF41">
    <property type="entry name" value="PHENYLALANINE--TRNA LIGASE, MITOCHONDRIAL"/>
    <property type="match status" value="1"/>
</dbReference>
<keyword evidence="10" id="KW-0007">Acetylation</keyword>
<feature type="domain" description="FDX-ACB" evidence="17">
    <location>
        <begin position="314"/>
        <end position="406"/>
    </location>
</feature>
<dbReference type="AlphaFoldDB" id="K7EV20"/>
<evidence type="ECO:0000256" key="3">
    <source>
        <dbReference type="ARBA" id="ARBA00011245"/>
    </source>
</evidence>
<evidence type="ECO:0000256" key="8">
    <source>
        <dbReference type="ARBA" id="ARBA00022917"/>
    </source>
</evidence>
<dbReference type="GO" id="GO:0004826">
    <property type="term" value="F:phenylalanine-tRNA ligase activity"/>
    <property type="evidence" value="ECO:0007669"/>
    <property type="project" value="UniProtKB-EC"/>
</dbReference>
<dbReference type="Ensembl" id="ENSPPYT00000033660.2">
    <property type="protein sequence ID" value="ENSPPYP00000024398.2"/>
    <property type="gene ID" value="ENSPPYG00000016197.3"/>
</dbReference>
<dbReference type="FunFam" id="3.30.70.380:FF:000002">
    <property type="entry name" value="phenylalanine--tRNA ligase, mitochondrial"/>
    <property type="match status" value="1"/>
</dbReference>
<dbReference type="GeneTree" id="ENSGT00940000158071"/>
<dbReference type="InterPro" id="IPR002319">
    <property type="entry name" value="Phenylalanyl-tRNA_Synthase"/>
</dbReference>
<keyword evidence="11" id="KW-0496">Mitochondrion</keyword>
<evidence type="ECO:0000259" key="17">
    <source>
        <dbReference type="PROSITE" id="PS51447"/>
    </source>
</evidence>
<evidence type="ECO:0000256" key="4">
    <source>
        <dbReference type="ARBA" id="ARBA00012814"/>
    </source>
</evidence>
<dbReference type="GO" id="GO:0000049">
    <property type="term" value="F:tRNA binding"/>
    <property type="evidence" value="ECO:0007669"/>
    <property type="project" value="InterPro"/>
</dbReference>
<evidence type="ECO:0000256" key="5">
    <source>
        <dbReference type="ARBA" id="ARBA00022598"/>
    </source>
</evidence>
<dbReference type="PANTHER" id="PTHR11538">
    <property type="entry name" value="PHENYLALANYL-TRNA SYNTHETASE"/>
    <property type="match status" value="1"/>
</dbReference>
<dbReference type="HOGENOM" id="CLU_022696_1_0_1"/>
<reference evidence="18" key="3">
    <citation type="submission" date="2025-09" db="UniProtKB">
        <authorList>
            <consortium name="Ensembl"/>
        </authorList>
    </citation>
    <scope>IDENTIFICATION</scope>
</reference>
<proteinExistence type="inferred from homology"/>
<organism evidence="18 19">
    <name type="scientific">Pongo abelii</name>
    <name type="common">Sumatran orangutan</name>
    <name type="synonym">Pongo pygmaeus abelii</name>
    <dbReference type="NCBI Taxonomy" id="9601"/>
    <lineage>
        <taxon>Eukaryota</taxon>
        <taxon>Metazoa</taxon>
        <taxon>Chordata</taxon>
        <taxon>Craniata</taxon>
        <taxon>Vertebrata</taxon>
        <taxon>Euteleostomi</taxon>
        <taxon>Mammalia</taxon>
        <taxon>Eutheria</taxon>
        <taxon>Euarchontoglires</taxon>
        <taxon>Primates</taxon>
        <taxon>Haplorrhini</taxon>
        <taxon>Catarrhini</taxon>
        <taxon>Hominidae</taxon>
        <taxon>Pongo</taxon>
    </lineage>
</organism>
<evidence type="ECO:0000313" key="19">
    <source>
        <dbReference type="Proteomes" id="UP000001595"/>
    </source>
</evidence>
<reference evidence="18 19" key="1">
    <citation type="submission" date="2008-02" db="EMBL/GenBank/DDBJ databases">
        <title>A 6x draft sequence assembly of the Pongo pygmaeus abelii genome.</title>
        <authorList>
            <person name="Wilson R.K."/>
            <person name="Mardis E."/>
        </authorList>
    </citation>
    <scope>NUCLEOTIDE SEQUENCE [LARGE SCALE GENOMIC DNA]</scope>
</reference>
<gene>
    <name evidence="18" type="primary">FARS2</name>
</gene>
<keyword evidence="6" id="KW-0547">Nucleotide-binding</keyword>
<comment type="catalytic activity">
    <reaction evidence="14">
        <text>tRNA(Phe) + L-phenylalanine + ATP = L-phenylalanyl-tRNA(Phe) + AMP + diphosphate + H(+)</text>
        <dbReference type="Rhea" id="RHEA:19413"/>
        <dbReference type="Rhea" id="RHEA-COMP:9668"/>
        <dbReference type="Rhea" id="RHEA-COMP:9699"/>
        <dbReference type="ChEBI" id="CHEBI:15378"/>
        <dbReference type="ChEBI" id="CHEBI:30616"/>
        <dbReference type="ChEBI" id="CHEBI:33019"/>
        <dbReference type="ChEBI" id="CHEBI:58095"/>
        <dbReference type="ChEBI" id="CHEBI:78442"/>
        <dbReference type="ChEBI" id="CHEBI:78531"/>
        <dbReference type="ChEBI" id="CHEBI:456215"/>
        <dbReference type="EC" id="6.1.1.20"/>
    </reaction>
</comment>
<name>K7EV20_PONAB</name>
<dbReference type="GeneID" id="100938998"/>
<keyword evidence="19" id="KW-1185">Reference proteome</keyword>
<dbReference type="GO" id="GO:0005759">
    <property type="term" value="C:mitochondrial matrix"/>
    <property type="evidence" value="ECO:0007669"/>
    <property type="project" value="UniProtKB-SubCell"/>
</dbReference>
<dbReference type="RefSeq" id="XP_054413130.1">
    <property type="nucleotide sequence ID" value="XM_054557155.2"/>
</dbReference>
<keyword evidence="5" id="KW-0436">Ligase</keyword>
<dbReference type="SMART" id="SM00896">
    <property type="entry name" value="FDX-ACB"/>
    <property type="match status" value="1"/>
</dbReference>
<evidence type="ECO:0000313" key="18">
    <source>
        <dbReference type="Ensembl" id="ENSPPYP00000024398.2"/>
    </source>
</evidence>
<dbReference type="Gene3D" id="3.30.70.380">
    <property type="entry name" value="Ferrodoxin-fold anticodon-binding domain"/>
    <property type="match status" value="1"/>
</dbReference>
<comment type="subunit">
    <text evidence="3">Monomer.</text>
</comment>
<evidence type="ECO:0000256" key="15">
    <source>
        <dbReference type="ARBA" id="ARBA00060211"/>
    </source>
</evidence>
<reference evidence="18" key="2">
    <citation type="submission" date="2025-08" db="UniProtKB">
        <authorList>
            <consortium name="Ensembl"/>
        </authorList>
    </citation>
    <scope>IDENTIFICATION</scope>
</reference>
<accession>K7EV20</accession>
<dbReference type="InterPro" id="IPR005121">
    <property type="entry name" value="Fdx_antiC-bd"/>
</dbReference>
<dbReference type="RefSeq" id="XP_054413131.1">
    <property type="nucleotide sequence ID" value="XM_054557156.2"/>
</dbReference>
<dbReference type="FunFam" id="3.30.930.10:FF:000041">
    <property type="entry name" value="Phenylalanyl-tRNA synthetase 2, mitochondrial"/>
    <property type="match status" value="1"/>
</dbReference>
<comment type="subcellular location">
    <subcellularLocation>
        <location evidence="1">Mitochondrion matrix</location>
    </subcellularLocation>
</comment>
<sequence>MVGSALRRGAHAYVYLVSKASHISRGHQHQAWGSRPAAAERAAQRAPGSVVELLGKSYPQDDHSNLTRKVLTRVGRNLHNQQHHPLWLIKERVKEHFYKKYVGRFGTPLFSVYDNLSPVVTTWQNFDSLLIPADHPSRKKGDNYYLNRTHMLRAHTSAHQWDLLHAGLDAFLVVGDVYRRDQIDSQHYPIFHQLEAVRLFSKHELFAGIKDGESLQLFEQSSRSAHKQETHTMEAVKLVEFDLKQTLTRLMAHLFGDAGAQDRIGWAFGLGLERLAMILYDIPDIRLFWCEDERFLKQFCVSNINQKVKFQPLSKYPALINDISFWLPSENYAENDFYDLVRTIGGDLVEKVDLIDKFVHPKTHKTSHCYRITYRHMERTLSQREVRHIHQALQEAAVQLLGVEGRF</sequence>
<evidence type="ECO:0000256" key="13">
    <source>
        <dbReference type="ARBA" id="ARBA00031194"/>
    </source>
</evidence>
<dbReference type="Gene3D" id="3.30.930.10">
    <property type="entry name" value="Bira Bifunctional Protein, Domain 2"/>
    <property type="match status" value="2"/>
</dbReference>
<evidence type="ECO:0000256" key="7">
    <source>
        <dbReference type="ARBA" id="ARBA00022840"/>
    </source>
</evidence>
<dbReference type="CTD" id="10667"/>
<dbReference type="PROSITE" id="PS51447">
    <property type="entry name" value="FDX_ACB"/>
    <property type="match status" value="1"/>
</dbReference>
<evidence type="ECO:0000256" key="9">
    <source>
        <dbReference type="ARBA" id="ARBA00022946"/>
    </source>
</evidence>
<keyword evidence="7" id="KW-0067">ATP-binding</keyword>
<keyword evidence="8" id="KW-0648">Protein biosynthesis</keyword>
<dbReference type="GO" id="GO:0006432">
    <property type="term" value="P:phenylalanyl-tRNA aminoacylation"/>
    <property type="evidence" value="ECO:0007669"/>
    <property type="project" value="TreeGrafter"/>
</dbReference>
<evidence type="ECO:0000256" key="10">
    <source>
        <dbReference type="ARBA" id="ARBA00022990"/>
    </source>
</evidence>
<evidence type="ECO:0000256" key="6">
    <source>
        <dbReference type="ARBA" id="ARBA00022741"/>
    </source>
</evidence>
<dbReference type="InterPro" id="IPR045864">
    <property type="entry name" value="aa-tRNA-synth_II/BPL/LPL"/>
</dbReference>
<evidence type="ECO:0000256" key="1">
    <source>
        <dbReference type="ARBA" id="ARBA00004305"/>
    </source>
</evidence>
<dbReference type="Pfam" id="PF01409">
    <property type="entry name" value="tRNA-synt_2d"/>
    <property type="match status" value="2"/>
</dbReference>
<evidence type="ECO:0000256" key="14">
    <source>
        <dbReference type="ARBA" id="ARBA00049255"/>
    </source>
</evidence>
<protein>
    <recommendedName>
        <fullName evidence="16">Phenylalanine--tRNA ligase, mitochondrial</fullName>
        <ecNumber evidence="4">6.1.1.20</ecNumber>
    </recommendedName>
    <alternativeName>
        <fullName evidence="13">Phenylalanyl-tRNA synthetase</fullName>
    </alternativeName>
</protein>
<keyword evidence="9" id="KW-0809">Transit peptide</keyword>
<dbReference type="InterPro" id="IPR036690">
    <property type="entry name" value="Fdx_antiC-bd_sf"/>
</dbReference>
<keyword evidence="12" id="KW-0030">Aminoacyl-tRNA synthetase</keyword>
<dbReference type="SUPFAM" id="SSF55681">
    <property type="entry name" value="Class II aaRS and biotin synthetases"/>
    <property type="match status" value="1"/>
</dbReference>
<comment type="function">
    <text evidence="15">Is responsible for the charging of tRNA(Phe) with phenylalanine in mitochondrial translation. To a lesser extent, also catalyzes direct attachment of m-Tyr (an oxidized version of Phe) to tRNA(Phe), thereby opening the way for delivery of the misacylated tRNA to the ribosome and incorporation of ROS-damaged amino acid into proteins.</text>
</comment>
<evidence type="ECO:0000256" key="2">
    <source>
        <dbReference type="ARBA" id="ARBA00008226"/>
    </source>
</evidence>
<dbReference type="Pfam" id="PF03147">
    <property type="entry name" value="FDX-ACB"/>
    <property type="match status" value="1"/>
</dbReference>
<evidence type="ECO:0000256" key="11">
    <source>
        <dbReference type="ARBA" id="ARBA00023128"/>
    </source>
</evidence>
<comment type="similarity">
    <text evidence="2">Belongs to the class-II aminoacyl-tRNA synthetase family.</text>
</comment>